<dbReference type="GO" id="GO:0000978">
    <property type="term" value="F:RNA polymerase II cis-regulatory region sequence-specific DNA binding"/>
    <property type="evidence" value="ECO:0007669"/>
    <property type="project" value="TreeGrafter"/>
</dbReference>
<dbReference type="Proteomes" id="UP000274756">
    <property type="component" value="Unassembled WGS sequence"/>
</dbReference>
<gene>
    <name evidence="6" type="ORF">DME_LOCUS7553</name>
</gene>
<evidence type="ECO:0000256" key="3">
    <source>
        <dbReference type="ARBA" id="ARBA00023163"/>
    </source>
</evidence>
<dbReference type="Pfam" id="PF00104">
    <property type="entry name" value="Hormone_recep"/>
    <property type="match status" value="1"/>
</dbReference>
<keyword evidence="3" id="KW-0804">Transcription</keyword>
<dbReference type="GO" id="GO:0004879">
    <property type="term" value="F:nuclear receptor activity"/>
    <property type="evidence" value="ECO:0007669"/>
    <property type="project" value="TreeGrafter"/>
</dbReference>
<sequence length="176" mass="20018">MVDGFMQLSQEEQISLLKSGVFELATIVVSQYYNIETTSLIIDREILPATLFHSSDQSEMQFIIAMHGCIHEFAQLNLTTVEIALLSAWILLDRSSLGQYIVEQLRNCLQQQIVSRLADSSSTMQRLCDLIARLRTLAQEHIRLLNQLNLIYPQIADRGTLPELYKELFTPTSSIS</sequence>
<dbReference type="EMBL" id="UYYG01001161">
    <property type="protein sequence ID" value="VDN57580.1"/>
    <property type="molecule type" value="Genomic_DNA"/>
</dbReference>
<evidence type="ECO:0000256" key="4">
    <source>
        <dbReference type="ARBA" id="ARBA00023170"/>
    </source>
</evidence>
<dbReference type="PANTHER" id="PTHR45805">
    <property type="entry name" value="NUCLEAR HORMONE RECEPTOR HR3-RELATED"/>
    <property type="match status" value="1"/>
</dbReference>
<evidence type="ECO:0000313" key="9">
    <source>
        <dbReference type="WBParaSite" id="DME_0000354801-mRNA-1"/>
    </source>
</evidence>
<dbReference type="WBParaSite" id="DME_0000354801-mRNA-1">
    <property type="protein sequence ID" value="DME_0000354801-mRNA-1"/>
    <property type="gene ID" value="DME_0000354801"/>
</dbReference>
<keyword evidence="4" id="KW-0675">Receptor</keyword>
<dbReference type="SUPFAM" id="SSF48508">
    <property type="entry name" value="Nuclear receptor ligand-binding domain"/>
    <property type="match status" value="1"/>
</dbReference>
<dbReference type="AlphaFoldDB" id="A0A0N4U907"/>
<reference evidence="9" key="1">
    <citation type="submission" date="2017-02" db="UniProtKB">
        <authorList>
            <consortium name="WormBaseParasite"/>
        </authorList>
    </citation>
    <scope>IDENTIFICATION</scope>
</reference>
<dbReference type="STRING" id="318479.A0A0N4U907"/>
<accession>A0A0N4U907</accession>
<dbReference type="Gene3D" id="1.10.565.10">
    <property type="entry name" value="Retinoid X Receptor"/>
    <property type="match status" value="1"/>
</dbReference>
<evidence type="ECO:0000313" key="7">
    <source>
        <dbReference type="Proteomes" id="UP000038040"/>
    </source>
</evidence>
<evidence type="ECO:0000313" key="6">
    <source>
        <dbReference type="EMBL" id="VDN57580.1"/>
    </source>
</evidence>
<dbReference type="PANTHER" id="PTHR45805:SF2">
    <property type="entry name" value="NUCLEAR HORMONE RECEPTOR HR3-RELATED"/>
    <property type="match status" value="1"/>
</dbReference>
<dbReference type="PRINTS" id="PR00398">
    <property type="entry name" value="STRDHORMONER"/>
</dbReference>
<feature type="domain" description="NR LBD" evidence="5">
    <location>
        <begin position="1"/>
        <end position="167"/>
    </location>
</feature>
<reference evidence="6 8" key="2">
    <citation type="submission" date="2018-11" db="EMBL/GenBank/DDBJ databases">
        <authorList>
            <consortium name="Pathogen Informatics"/>
        </authorList>
    </citation>
    <scope>NUCLEOTIDE SEQUENCE [LARGE SCALE GENOMIC DNA]</scope>
</reference>
<comment type="subcellular location">
    <subcellularLocation>
        <location evidence="1">Nucleus</location>
    </subcellularLocation>
</comment>
<name>A0A0N4U907_DRAME</name>
<protein>
    <submittedName>
        <fullName evidence="9">NR LBD domain-containing protein</fullName>
    </submittedName>
</protein>
<dbReference type="OrthoDB" id="5771769at2759"/>
<dbReference type="InterPro" id="IPR035500">
    <property type="entry name" value="NHR-like_dom_sf"/>
</dbReference>
<proteinExistence type="predicted"/>
<keyword evidence="8" id="KW-1185">Reference proteome</keyword>
<dbReference type="InterPro" id="IPR001723">
    <property type="entry name" value="Nuclear_hrmn_rcpt"/>
</dbReference>
<evidence type="ECO:0000259" key="5">
    <source>
        <dbReference type="PROSITE" id="PS51843"/>
    </source>
</evidence>
<keyword evidence="2" id="KW-0805">Transcription regulation</keyword>
<evidence type="ECO:0000313" key="8">
    <source>
        <dbReference type="Proteomes" id="UP000274756"/>
    </source>
</evidence>
<dbReference type="InterPro" id="IPR000536">
    <property type="entry name" value="Nucl_hrmn_rcpt_lig-bd"/>
</dbReference>
<dbReference type="GO" id="GO:0005634">
    <property type="term" value="C:nucleus"/>
    <property type="evidence" value="ECO:0007669"/>
    <property type="project" value="UniProtKB-SubCell"/>
</dbReference>
<dbReference type="Proteomes" id="UP000038040">
    <property type="component" value="Unplaced"/>
</dbReference>
<organism evidence="7 9">
    <name type="scientific">Dracunculus medinensis</name>
    <name type="common">Guinea worm</name>
    <dbReference type="NCBI Taxonomy" id="318479"/>
    <lineage>
        <taxon>Eukaryota</taxon>
        <taxon>Metazoa</taxon>
        <taxon>Ecdysozoa</taxon>
        <taxon>Nematoda</taxon>
        <taxon>Chromadorea</taxon>
        <taxon>Rhabditida</taxon>
        <taxon>Spirurina</taxon>
        <taxon>Dracunculoidea</taxon>
        <taxon>Dracunculidae</taxon>
        <taxon>Dracunculus</taxon>
    </lineage>
</organism>
<dbReference type="PROSITE" id="PS51843">
    <property type="entry name" value="NR_LBD"/>
    <property type="match status" value="1"/>
</dbReference>
<evidence type="ECO:0000256" key="2">
    <source>
        <dbReference type="ARBA" id="ARBA00023015"/>
    </source>
</evidence>
<evidence type="ECO:0000256" key="1">
    <source>
        <dbReference type="ARBA" id="ARBA00004123"/>
    </source>
</evidence>